<evidence type="ECO:0000313" key="3">
    <source>
        <dbReference type="Proteomes" id="UP000275777"/>
    </source>
</evidence>
<dbReference type="GO" id="GO:0006040">
    <property type="term" value="P:amino sugar metabolic process"/>
    <property type="evidence" value="ECO:0007669"/>
    <property type="project" value="InterPro"/>
</dbReference>
<evidence type="ECO:0000256" key="1">
    <source>
        <dbReference type="SAM" id="MobiDB-lite"/>
    </source>
</evidence>
<dbReference type="GO" id="GO:0016773">
    <property type="term" value="F:phosphotransferase activity, alcohol group as acceptor"/>
    <property type="evidence" value="ECO:0007669"/>
    <property type="project" value="InterPro"/>
</dbReference>
<feature type="region of interest" description="Disordered" evidence="1">
    <location>
        <begin position="75"/>
        <end position="100"/>
    </location>
</feature>
<sequence>MTDLYIGMMSGTSLDGVDAVLVRFDDAGRPAPLADHVVPYPDAVKQAVLALQPAAMTSCTARKPWPTGWRRFTPRPRASCCRSPAAARRTSAPSPAMARPCAMRRTTATRSRSAIWPSWPSWPVST</sequence>
<name>A0A447TE12_CHRVL</name>
<accession>A0A447TE12</accession>
<gene>
    <name evidence="2" type="primary">anmK_1</name>
    <name evidence="2" type="ORF">NCTC9695_03603</name>
</gene>
<dbReference type="EC" id="2.7.1.170" evidence="2"/>
<dbReference type="GO" id="GO:0009254">
    <property type="term" value="P:peptidoglycan turnover"/>
    <property type="evidence" value="ECO:0007669"/>
    <property type="project" value="InterPro"/>
</dbReference>
<dbReference type="Pfam" id="PF03702">
    <property type="entry name" value="AnmK"/>
    <property type="match status" value="1"/>
</dbReference>
<reference evidence="2 3" key="1">
    <citation type="submission" date="2018-12" db="EMBL/GenBank/DDBJ databases">
        <authorList>
            <consortium name="Pathogen Informatics"/>
        </authorList>
    </citation>
    <scope>NUCLEOTIDE SEQUENCE [LARGE SCALE GENOMIC DNA]</scope>
    <source>
        <strain evidence="2 3">NCTC9695</strain>
    </source>
</reference>
<evidence type="ECO:0000313" key="2">
    <source>
        <dbReference type="EMBL" id="VEB43149.1"/>
    </source>
</evidence>
<organism evidence="2 3">
    <name type="scientific">Chromobacterium violaceum</name>
    <dbReference type="NCBI Taxonomy" id="536"/>
    <lineage>
        <taxon>Bacteria</taxon>
        <taxon>Pseudomonadati</taxon>
        <taxon>Pseudomonadota</taxon>
        <taxon>Betaproteobacteria</taxon>
        <taxon>Neisseriales</taxon>
        <taxon>Chromobacteriaceae</taxon>
        <taxon>Chromobacterium</taxon>
    </lineage>
</organism>
<dbReference type="EMBL" id="LR134182">
    <property type="protein sequence ID" value="VEB43149.1"/>
    <property type="molecule type" value="Genomic_DNA"/>
</dbReference>
<dbReference type="GO" id="GO:0005524">
    <property type="term" value="F:ATP binding"/>
    <property type="evidence" value="ECO:0007669"/>
    <property type="project" value="InterPro"/>
</dbReference>
<dbReference type="Proteomes" id="UP000275777">
    <property type="component" value="Chromosome"/>
</dbReference>
<dbReference type="GO" id="GO:0016301">
    <property type="term" value="F:kinase activity"/>
    <property type="evidence" value="ECO:0007669"/>
    <property type="project" value="UniProtKB-KW"/>
</dbReference>
<proteinExistence type="predicted"/>
<dbReference type="AlphaFoldDB" id="A0A447TE12"/>
<dbReference type="InterPro" id="IPR005338">
    <property type="entry name" value="Anhydro_N_Ac-Mur_kinase"/>
</dbReference>
<keyword evidence="2" id="KW-0418">Kinase</keyword>
<keyword evidence="2" id="KW-0808">Transferase</keyword>
<dbReference type="Gene3D" id="3.30.420.40">
    <property type="match status" value="1"/>
</dbReference>
<protein>
    <submittedName>
        <fullName evidence="2">Anhydro-N-acetylmuramic acid kinase</fullName>
        <ecNumber evidence="2">2.7.1.170</ecNumber>
    </submittedName>
</protein>